<accession>A0A2G9WYW2</accession>
<reference evidence="8 9" key="1">
    <citation type="submission" date="2017-08" db="EMBL/GenBank/DDBJ databases">
        <title>Pleomorphomonas carboxidotrophicus sp. nov., a new mesophilic hydrogenogenic carboxidotroph.</title>
        <authorList>
            <person name="Esquivel-Elizondo S."/>
            <person name="Krajmalnik-Brown R."/>
            <person name="Maldonado J."/>
        </authorList>
    </citation>
    <scope>NUCLEOTIDE SEQUENCE [LARGE SCALE GENOMIC DNA]</scope>
    <source>
        <strain evidence="8 9">SVCO-16</strain>
    </source>
</reference>
<dbReference type="InterPro" id="IPR051401">
    <property type="entry name" value="GtrA_CellWall_Glycosyl"/>
</dbReference>
<keyword evidence="3 6" id="KW-0812">Transmembrane</keyword>
<comment type="subcellular location">
    <subcellularLocation>
        <location evidence="1">Membrane</location>
        <topology evidence="1">Multi-pass membrane protein</topology>
    </subcellularLocation>
</comment>
<feature type="transmembrane region" description="Helical" evidence="6">
    <location>
        <begin position="85"/>
        <end position="107"/>
    </location>
</feature>
<dbReference type="InterPro" id="IPR007267">
    <property type="entry name" value="GtrA_DPMS_TM"/>
</dbReference>
<evidence type="ECO:0000313" key="8">
    <source>
        <dbReference type="EMBL" id="PIO99911.1"/>
    </source>
</evidence>
<evidence type="ECO:0000259" key="7">
    <source>
        <dbReference type="Pfam" id="PF04138"/>
    </source>
</evidence>
<sequence>MTRPTVARPADMALPVRRLGGFALAGFTGFVVDAGLTEALAGFGVSPYIGRVFAVAVAIAVTYAINRNLTWKERRAPVPGRRTRYVAVSLISIAANYLIFAAALAAIPGLSPAIGVAAGTGVGMVMNFAGYSRLVFTGSEDQAA</sequence>
<feature type="transmembrane region" description="Helical" evidence="6">
    <location>
        <begin position="113"/>
        <end position="131"/>
    </location>
</feature>
<evidence type="ECO:0000256" key="2">
    <source>
        <dbReference type="ARBA" id="ARBA00009399"/>
    </source>
</evidence>
<dbReference type="PANTHER" id="PTHR38459:SF1">
    <property type="entry name" value="PROPHAGE BACTOPRENOL-LINKED GLUCOSE TRANSLOCASE HOMOLOG"/>
    <property type="match status" value="1"/>
</dbReference>
<protein>
    <recommendedName>
        <fullName evidence="7">GtrA/DPMS transmembrane domain-containing protein</fullName>
    </recommendedName>
</protein>
<feature type="transmembrane region" description="Helical" evidence="6">
    <location>
        <begin position="21"/>
        <end position="42"/>
    </location>
</feature>
<comment type="similarity">
    <text evidence="2">Belongs to the GtrA family.</text>
</comment>
<evidence type="ECO:0000256" key="4">
    <source>
        <dbReference type="ARBA" id="ARBA00022989"/>
    </source>
</evidence>
<dbReference type="Pfam" id="PF04138">
    <property type="entry name" value="GtrA_DPMS_TM"/>
    <property type="match status" value="1"/>
</dbReference>
<gene>
    <name evidence="8" type="ORF">CJ014_08390</name>
</gene>
<keyword evidence="4 6" id="KW-1133">Transmembrane helix</keyword>
<feature type="domain" description="GtrA/DPMS transmembrane" evidence="7">
    <location>
        <begin position="22"/>
        <end position="136"/>
    </location>
</feature>
<name>A0A2G9WYW2_9HYPH</name>
<comment type="caution">
    <text evidence="8">The sequence shown here is derived from an EMBL/GenBank/DDBJ whole genome shotgun (WGS) entry which is preliminary data.</text>
</comment>
<feature type="transmembrane region" description="Helical" evidence="6">
    <location>
        <begin position="48"/>
        <end position="65"/>
    </location>
</feature>
<dbReference type="GO" id="GO:0000271">
    <property type="term" value="P:polysaccharide biosynthetic process"/>
    <property type="evidence" value="ECO:0007669"/>
    <property type="project" value="InterPro"/>
</dbReference>
<evidence type="ECO:0000256" key="3">
    <source>
        <dbReference type="ARBA" id="ARBA00022692"/>
    </source>
</evidence>
<organism evidence="8 9">
    <name type="scientific">Pleomorphomonas carboxyditropha</name>
    <dbReference type="NCBI Taxonomy" id="2023338"/>
    <lineage>
        <taxon>Bacteria</taxon>
        <taxon>Pseudomonadati</taxon>
        <taxon>Pseudomonadota</taxon>
        <taxon>Alphaproteobacteria</taxon>
        <taxon>Hyphomicrobiales</taxon>
        <taxon>Pleomorphomonadaceae</taxon>
        <taxon>Pleomorphomonas</taxon>
    </lineage>
</organism>
<evidence type="ECO:0000313" key="9">
    <source>
        <dbReference type="Proteomes" id="UP000231070"/>
    </source>
</evidence>
<dbReference type="EMBL" id="NQVN01000003">
    <property type="protein sequence ID" value="PIO99911.1"/>
    <property type="molecule type" value="Genomic_DNA"/>
</dbReference>
<evidence type="ECO:0000256" key="5">
    <source>
        <dbReference type="ARBA" id="ARBA00023136"/>
    </source>
</evidence>
<dbReference type="GO" id="GO:0005886">
    <property type="term" value="C:plasma membrane"/>
    <property type="evidence" value="ECO:0007669"/>
    <property type="project" value="TreeGrafter"/>
</dbReference>
<dbReference type="AlphaFoldDB" id="A0A2G9WYW2"/>
<evidence type="ECO:0000256" key="6">
    <source>
        <dbReference type="SAM" id="Phobius"/>
    </source>
</evidence>
<dbReference type="Proteomes" id="UP000231070">
    <property type="component" value="Unassembled WGS sequence"/>
</dbReference>
<keyword evidence="5 6" id="KW-0472">Membrane</keyword>
<proteinExistence type="inferred from homology"/>
<keyword evidence="9" id="KW-1185">Reference proteome</keyword>
<evidence type="ECO:0000256" key="1">
    <source>
        <dbReference type="ARBA" id="ARBA00004141"/>
    </source>
</evidence>
<dbReference type="PANTHER" id="PTHR38459">
    <property type="entry name" value="PROPHAGE BACTOPRENOL-LINKED GLUCOSE TRANSLOCASE HOMOLOG"/>
    <property type="match status" value="1"/>
</dbReference>
<dbReference type="OrthoDB" id="8450204at2"/>